<evidence type="ECO:0000313" key="4">
    <source>
        <dbReference type="EMBL" id="QYZ71844.1"/>
    </source>
</evidence>
<dbReference type="InterPro" id="IPR005105">
    <property type="entry name" value="GlnD_Uridyltrans_N"/>
</dbReference>
<dbReference type="Pfam" id="PF00571">
    <property type="entry name" value="CBS"/>
    <property type="match status" value="1"/>
</dbReference>
<name>A0A8G1A091_9RHOB</name>
<dbReference type="Gene3D" id="3.10.580.10">
    <property type="entry name" value="CBS-domain"/>
    <property type="match status" value="1"/>
</dbReference>
<dbReference type="Proteomes" id="UP000826300">
    <property type="component" value="Chromosome"/>
</dbReference>
<feature type="domain" description="CBS" evidence="3">
    <location>
        <begin position="105"/>
        <end position="164"/>
    </location>
</feature>
<organism evidence="4 5">
    <name type="scientific">Neotabrizicola shimadae</name>
    <dbReference type="NCBI Taxonomy" id="2807096"/>
    <lineage>
        <taxon>Bacteria</taxon>
        <taxon>Pseudomonadati</taxon>
        <taxon>Pseudomonadota</taxon>
        <taxon>Alphaproteobacteria</taxon>
        <taxon>Rhodobacterales</taxon>
        <taxon>Paracoccaceae</taxon>
        <taxon>Neotabrizicola</taxon>
    </lineage>
</organism>
<keyword evidence="1 2" id="KW-0129">CBS domain</keyword>
<dbReference type="CDD" id="cd05401">
    <property type="entry name" value="NT_GlnE_GlnD_like"/>
    <property type="match status" value="1"/>
</dbReference>
<dbReference type="InterPro" id="IPR046342">
    <property type="entry name" value="CBS_dom_sf"/>
</dbReference>
<dbReference type="InterPro" id="IPR051257">
    <property type="entry name" value="Diverse_CBS-Domain"/>
</dbReference>
<evidence type="ECO:0000259" key="3">
    <source>
        <dbReference type="PROSITE" id="PS51371"/>
    </source>
</evidence>
<protein>
    <submittedName>
        <fullName evidence="4">CBS domain-containing protein</fullName>
    </submittedName>
</protein>
<dbReference type="KEGG" id="nsm:JO391_04025"/>
<dbReference type="EMBL" id="CP069370">
    <property type="protein sequence ID" value="QYZ71844.1"/>
    <property type="molecule type" value="Genomic_DNA"/>
</dbReference>
<dbReference type="AlphaFoldDB" id="A0A8G1A091"/>
<proteinExistence type="predicted"/>
<dbReference type="PANTHER" id="PTHR43080">
    <property type="entry name" value="CBS DOMAIN-CONTAINING PROTEIN CBSX3, MITOCHONDRIAL"/>
    <property type="match status" value="1"/>
</dbReference>
<dbReference type="GO" id="GO:0008773">
    <property type="term" value="F:[protein-PII] uridylyltransferase activity"/>
    <property type="evidence" value="ECO:0007669"/>
    <property type="project" value="InterPro"/>
</dbReference>
<dbReference type="PROSITE" id="PS51371">
    <property type="entry name" value="CBS"/>
    <property type="match status" value="1"/>
</dbReference>
<evidence type="ECO:0000256" key="1">
    <source>
        <dbReference type="ARBA" id="ARBA00023122"/>
    </source>
</evidence>
<gene>
    <name evidence="4" type="ORF">JO391_04025</name>
</gene>
<keyword evidence="5" id="KW-1185">Reference proteome</keyword>
<dbReference type="Pfam" id="PF10335">
    <property type="entry name" value="DUF294_C"/>
    <property type="match status" value="1"/>
</dbReference>
<dbReference type="Pfam" id="PF03445">
    <property type="entry name" value="DUF294"/>
    <property type="match status" value="1"/>
</dbReference>
<reference evidence="4" key="1">
    <citation type="submission" date="2021-02" db="EMBL/GenBank/DDBJ databases">
        <title>Rhodobacter shimadae sp. nov., an aerobic anoxygenic phototrophic bacterium isolated from a hot spring.</title>
        <authorList>
            <person name="Muramatsu S."/>
            <person name="Haruta S."/>
            <person name="Hirose S."/>
            <person name="Hanada S."/>
        </authorList>
    </citation>
    <scope>NUCLEOTIDE SEQUENCE</scope>
    <source>
        <strain evidence="4">N10</strain>
    </source>
</reference>
<dbReference type="InterPro" id="IPR018821">
    <property type="entry name" value="DUF294_put_nucleoTrafse_sb-bd"/>
</dbReference>
<dbReference type="PANTHER" id="PTHR43080:SF2">
    <property type="entry name" value="CBS DOMAIN-CONTAINING PROTEIN"/>
    <property type="match status" value="1"/>
</dbReference>
<evidence type="ECO:0000256" key="2">
    <source>
        <dbReference type="PROSITE-ProRule" id="PRU00703"/>
    </source>
</evidence>
<dbReference type="InterPro" id="IPR000644">
    <property type="entry name" value="CBS_dom"/>
</dbReference>
<accession>A0A8G1A091</accession>
<sequence>MPDPASVPVLETTGLPPAGEAAALRHERREFVSLMKHKVRDAHLHKPHVVDGTTDLVTLCAQMAKIGANDALVRDGDRLGIFTTTDLRDALADGTPPRDRQVREIAHFKPHAVQADDELFDALILMLRQRIHRVLVREGDRTLGLLHQMDLMAFVAGHSQLIALQAANAPDIAALGLAARQIDGLITDLYGDGVRIEVIAGLVGGLNRQVFQRLWEILAPPELRANSCLIVMGSEGRNEQIFKTDQDNALLLRDGFQLPGLDDITAAFTAALLDFGYPPCKGGVMLSRPLWCQPVAQFRETISDWIHGSSPDGPMNLAIFLDAVAVTGDAALLAEARDHVDRALSGSDAYFARFAAAVDQFGAEEGGWWRRLPGLRGREAAEIDLKKLGIFPLVHGVRTLALQYCLREIGTADRLAALVAAGRMDAALARDLTDALRFLMSLKLANNLRQIEGGRATDNTNRLSELGTLERQSLRDSLGIVRDFRRWLGTHFRLEAL</sequence>
<evidence type="ECO:0000313" key="5">
    <source>
        <dbReference type="Proteomes" id="UP000826300"/>
    </source>
</evidence>
<dbReference type="SUPFAM" id="SSF54631">
    <property type="entry name" value="CBS-domain pair"/>
    <property type="match status" value="1"/>
</dbReference>